<evidence type="ECO:0000313" key="2">
    <source>
        <dbReference type="Proteomes" id="UP000028667"/>
    </source>
</evidence>
<protein>
    <submittedName>
        <fullName evidence="1">Uncharacterized protein</fullName>
    </submittedName>
</protein>
<dbReference type="Proteomes" id="UP000028667">
    <property type="component" value="Segment"/>
</dbReference>
<dbReference type="GeneID" id="20041589"/>
<dbReference type="RefSeq" id="YP_009052135.1">
    <property type="nucleotide sequence ID" value="NC_024697.1"/>
</dbReference>
<gene>
    <name evidence="1" type="ORF">AaV_057</name>
</gene>
<dbReference type="EMBL" id="KJ645900">
    <property type="protein sequence ID" value="AII16981.1"/>
    <property type="molecule type" value="Genomic_DNA"/>
</dbReference>
<proteinExistence type="predicted"/>
<accession>A0A076FHS7</accession>
<dbReference type="KEGG" id="vg:20041589"/>
<sequence>MATQSRITKDLDCDSIYNYLSRKFHKPITPGNKLTASECNFLTFYPFHHKWEPKITKGKKKDLMCFSFCDLKGAMKSSATCIFNADTSKWVGLYMDTEGDKLYYFNIDGDSYDKITEIKDYFTKLKKDYKDTTSKDLEIIYSTDTIKTKIGVRMDTKIYSGLYCIKIIQDLIEAKNTCFDQKWPLKEYFKTKYSSKQNIIKKDDLVTLSQEIESQQS</sequence>
<organism evidence="1 2">
    <name type="scientific">Aureococcus anophagefferens virus</name>
    <dbReference type="NCBI Taxonomy" id="1474867"/>
    <lineage>
        <taxon>Viruses</taxon>
        <taxon>Varidnaviria</taxon>
        <taxon>Bamfordvirae</taxon>
        <taxon>Nucleocytoviricota</taxon>
        <taxon>Megaviricetes</taxon>
        <taxon>Imitervirales</taxon>
        <taxon>Schizomimiviridae</taxon>
        <taxon>Kratosvirus</taxon>
        <taxon>Kratosvirus quantuckense</taxon>
    </lineage>
</organism>
<name>A0A076FHS7_9VIRU</name>
<keyword evidence="2" id="KW-1185">Reference proteome</keyword>
<evidence type="ECO:0000313" key="1">
    <source>
        <dbReference type="EMBL" id="AII16981.1"/>
    </source>
</evidence>
<reference evidence="1 2" key="1">
    <citation type="journal article" date="2014" name="Virology">
        <title>Genome of brown tide virus (AaV), the little giant of the Megaviridae, elucidates NCLDV genome expansion and host-virus coevolution.</title>
        <authorList>
            <person name="Moniruzzaman M."/>
            <person name="LeCleir G.R."/>
            <person name="Brown C.M."/>
            <person name="Gobler C.J."/>
            <person name="Bidle K.D."/>
            <person name="Wilson W.H."/>
            <person name="Wilhelm S.W."/>
        </authorList>
    </citation>
    <scope>NUCLEOTIDE SEQUENCE [LARGE SCALE GENOMIC DNA]</scope>
    <source>
        <strain evidence="1">BtV-01</strain>
    </source>
</reference>